<keyword evidence="2" id="KW-1185">Reference proteome</keyword>
<comment type="caution">
    <text evidence="1">The sequence shown here is derived from an EMBL/GenBank/DDBJ whole genome shotgun (WGS) entry which is preliminary data.</text>
</comment>
<organism evidence="1 2">
    <name type="scientific">Anaeramoeba flamelloides</name>
    <dbReference type="NCBI Taxonomy" id="1746091"/>
    <lineage>
        <taxon>Eukaryota</taxon>
        <taxon>Metamonada</taxon>
        <taxon>Anaeramoebidae</taxon>
        <taxon>Anaeramoeba</taxon>
    </lineage>
</organism>
<dbReference type="EMBL" id="JAOAOG010000330">
    <property type="protein sequence ID" value="KAJ6228100.1"/>
    <property type="molecule type" value="Genomic_DNA"/>
</dbReference>
<evidence type="ECO:0000313" key="2">
    <source>
        <dbReference type="Proteomes" id="UP001150062"/>
    </source>
</evidence>
<proteinExistence type="predicted"/>
<sequence>MQVKNSNYRKKSKPKHPPSFIKVNTIFMVNELKHSKNYGMFCWCLVNRIKQTNNKSNKNKSKKKQLIKQHKALQMVEFIIHSPEELEKQTTGYVPVLDDKLEDETTNTTLITSVLEGSWRKLK</sequence>
<accession>A0ABQ8X618</accession>
<reference evidence="1" key="1">
    <citation type="submission" date="2022-08" db="EMBL/GenBank/DDBJ databases">
        <title>Novel sulfate-reducing endosymbionts in the free-living metamonad Anaeramoeba.</title>
        <authorList>
            <person name="Jerlstrom-Hultqvist J."/>
            <person name="Cepicka I."/>
            <person name="Gallot-Lavallee L."/>
            <person name="Salas-Leiva D."/>
            <person name="Curtis B.A."/>
            <person name="Zahonova K."/>
            <person name="Pipaliya S."/>
            <person name="Dacks J."/>
            <person name="Roger A.J."/>
        </authorList>
    </citation>
    <scope>NUCLEOTIDE SEQUENCE</scope>
    <source>
        <strain evidence="1">Schooner1</strain>
    </source>
</reference>
<gene>
    <name evidence="1" type="ORF">M0813_09240</name>
</gene>
<name>A0ABQ8X618_9EUKA</name>
<evidence type="ECO:0000313" key="1">
    <source>
        <dbReference type="EMBL" id="KAJ6228100.1"/>
    </source>
</evidence>
<dbReference type="Proteomes" id="UP001150062">
    <property type="component" value="Unassembled WGS sequence"/>
</dbReference>
<protein>
    <submittedName>
        <fullName evidence="1">Uncharacterized protein</fullName>
    </submittedName>
</protein>